<feature type="compositionally biased region" description="Polar residues" evidence="1">
    <location>
        <begin position="827"/>
        <end position="837"/>
    </location>
</feature>
<feature type="compositionally biased region" description="Basic and acidic residues" evidence="1">
    <location>
        <begin position="1"/>
        <end position="13"/>
    </location>
</feature>
<dbReference type="SUPFAM" id="SSF46689">
    <property type="entry name" value="Homeodomain-like"/>
    <property type="match status" value="1"/>
</dbReference>
<dbReference type="CDD" id="cd00167">
    <property type="entry name" value="SANT"/>
    <property type="match status" value="1"/>
</dbReference>
<feature type="compositionally biased region" description="Basic residues" evidence="1">
    <location>
        <begin position="183"/>
        <end position="193"/>
    </location>
</feature>
<feature type="compositionally biased region" description="Basic and acidic residues" evidence="1">
    <location>
        <begin position="441"/>
        <end position="462"/>
    </location>
</feature>
<evidence type="ECO:0000256" key="1">
    <source>
        <dbReference type="SAM" id="MobiDB-lite"/>
    </source>
</evidence>
<feature type="compositionally biased region" description="Basic and acidic residues" evidence="1">
    <location>
        <begin position="687"/>
        <end position="709"/>
    </location>
</feature>
<gene>
    <name evidence="3" type="ORF">KFL_006920060</name>
</gene>
<feature type="compositionally biased region" description="Polar residues" evidence="1">
    <location>
        <begin position="852"/>
        <end position="868"/>
    </location>
</feature>
<dbReference type="InterPro" id="IPR001005">
    <property type="entry name" value="SANT/Myb"/>
</dbReference>
<dbReference type="AlphaFoldDB" id="A0A1Y1IL13"/>
<dbReference type="PROSITE" id="PS50090">
    <property type="entry name" value="MYB_LIKE"/>
    <property type="match status" value="1"/>
</dbReference>
<feature type="region of interest" description="Disordered" evidence="1">
    <location>
        <begin position="1"/>
        <end position="215"/>
    </location>
</feature>
<dbReference type="InterPro" id="IPR009057">
    <property type="entry name" value="Homeodomain-like_sf"/>
</dbReference>
<evidence type="ECO:0000313" key="4">
    <source>
        <dbReference type="Proteomes" id="UP000054558"/>
    </source>
</evidence>
<feature type="compositionally biased region" description="Low complexity" evidence="1">
    <location>
        <begin position="871"/>
        <end position="887"/>
    </location>
</feature>
<feature type="compositionally biased region" description="Basic and acidic residues" evidence="1">
    <location>
        <begin position="752"/>
        <end position="770"/>
    </location>
</feature>
<feature type="compositionally biased region" description="Basic and acidic residues" evidence="1">
    <location>
        <begin position="399"/>
        <end position="432"/>
    </location>
</feature>
<feature type="region of interest" description="Disordered" evidence="1">
    <location>
        <begin position="935"/>
        <end position="1070"/>
    </location>
</feature>
<evidence type="ECO:0000313" key="3">
    <source>
        <dbReference type="EMBL" id="GAQ90852.1"/>
    </source>
</evidence>
<feature type="compositionally biased region" description="Basic and acidic residues" evidence="1">
    <location>
        <begin position="99"/>
        <end position="154"/>
    </location>
</feature>
<feature type="compositionally biased region" description="Low complexity" evidence="1">
    <location>
        <begin position="1009"/>
        <end position="1019"/>
    </location>
</feature>
<sequence length="1222" mass="131150">MDRDSKDAARMNPDKGGAGAKVSAAEAAGKQGLKGGPKGVPSALVPPNLTERQQLALLLKQTKTESVPAPSESDSEVSDDSDDDGSSSGGDNRRKRKGGHGERENVKRPRGEGKQTGDPERSEMDDRRRGDEKKEDEGRKQIRDGQEGGIRDGDGQGLDETAPAGFGHSGGRLPPPIPMPRGMGKRTRVRQRRTGAGDLRLHEGSGSGEDDDDPLPVWRPEEFASWPPAKQAAWNNLAIDANAFYEKYAPPGHELDLGEWTLEEQTRFVQMLKDHPVENDQWGLFSMHFPSRNGMQCRQLHAKLVKSGVISTDRQAASSGSDALTPVAAAPSPGTSDATPAKRDDPNRSEVQKRPKQDGDAGLPPQKDAGADERPGVPLRTNDYRESSKQDGIGGLRGESTKKDLSKREAGEDQLPKKIEAGRGSLERRPSGDKGNLAVNERGRKPVESERGEDEQKGDRRSAMTTDGEAGTEDEETVGGSGKVESRAVVQGKDDATKGGHGAETSFDTQRVKGDVSGRDDVSKKDGVTGPAPGTVSRPVEGVRILHLGGGAEGKGKEKGSDMPKVTVKPITAADMAPRAKGEAPGGGHRKHRDKNDRMAGVKIIRRNTDAPTSVTLVRRHLAPHLMAKAPAVALALPAIAKPVGAGPAAAPGKQMRMPNGKFGPSMQPKPKSSDEGGGPITLYRMVDGEKVSLTIRKREGEGEDGEVKKRSHKPGVDSEGEAPKGLTVVLGGKTVHKRKRLSDPARAASPARERAKESEAGGLKRRESSDALFKAVKKVRIRHPASDADPGGGEGTPPGRDDKQPKKRKRMGGEAPLRWAFATTPRLASNPSTPHSNAEGGQANHDEEGGSFQQPGGMSARVSSRELQQLLPASSPAYSPLLSLASSRKRDRDVLNGPFRRAGGGFEDPQPPIHTRRLLAACKLLGVLDRREAKWHASVSGGWKDGANGRLQDPSEAKEDPTRAVEDAIEGSEEAPRVPDDPPETGPDTMQIDDAHPEAEKAPASANEPPKTETVPVEEGPDPPETKAGAPDRQENEAVGAEKTADLEAPSGGGTEGDPSTEGELGKVPEAILRRREELFAERVKLQKRWLFDYEILESSFERQYERALDDEPATDEEKGAAAASTSNHALRSTRGQAEGAHPFLRSADGASPAVPHQMSKRYVEVLFERCREDLLRRYQMEADTLDNWHRWLAESSGSLAAAARIALEQIPLDPRHLIDV</sequence>
<feature type="region of interest" description="Disordered" evidence="1">
    <location>
        <begin position="663"/>
        <end position="914"/>
    </location>
</feature>
<feature type="compositionally biased region" description="Acidic residues" evidence="1">
    <location>
        <begin position="73"/>
        <end position="85"/>
    </location>
</feature>
<evidence type="ECO:0000259" key="2">
    <source>
        <dbReference type="PROSITE" id="PS50090"/>
    </source>
</evidence>
<feature type="compositionally biased region" description="Basic and acidic residues" evidence="1">
    <location>
        <begin position="954"/>
        <end position="967"/>
    </location>
</feature>
<organism evidence="3 4">
    <name type="scientific">Klebsormidium nitens</name>
    <name type="common">Green alga</name>
    <name type="synonym">Ulothrix nitens</name>
    <dbReference type="NCBI Taxonomy" id="105231"/>
    <lineage>
        <taxon>Eukaryota</taxon>
        <taxon>Viridiplantae</taxon>
        <taxon>Streptophyta</taxon>
        <taxon>Klebsormidiophyceae</taxon>
        <taxon>Klebsormidiales</taxon>
        <taxon>Klebsormidiaceae</taxon>
        <taxon>Klebsormidium</taxon>
    </lineage>
</organism>
<dbReference type="OMA" id="RSDWPEC"/>
<feature type="compositionally biased region" description="Basic and acidic residues" evidence="1">
    <location>
        <begin position="510"/>
        <end position="527"/>
    </location>
</feature>
<dbReference type="Proteomes" id="UP000054558">
    <property type="component" value="Unassembled WGS sequence"/>
</dbReference>
<name>A0A1Y1IL13_KLENI</name>
<feature type="domain" description="Myb-like" evidence="2">
    <location>
        <begin position="252"/>
        <end position="305"/>
    </location>
</feature>
<feature type="region of interest" description="Disordered" evidence="1">
    <location>
        <begin position="316"/>
        <end position="538"/>
    </location>
</feature>
<proteinExistence type="predicted"/>
<feature type="region of interest" description="Disordered" evidence="1">
    <location>
        <begin position="1109"/>
        <end position="1140"/>
    </location>
</feature>
<reference evidence="3 4" key="1">
    <citation type="journal article" date="2014" name="Nat. Commun.">
        <title>Klebsormidium flaccidum genome reveals primary factors for plant terrestrial adaptation.</title>
        <authorList>
            <person name="Hori K."/>
            <person name="Maruyama F."/>
            <person name="Fujisawa T."/>
            <person name="Togashi T."/>
            <person name="Yamamoto N."/>
            <person name="Seo M."/>
            <person name="Sato S."/>
            <person name="Yamada T."/>
            <person name="Mori H."/>
            <person name="Tajima N."/>
            <person name="Moriyama T."/>
            <person name="Ikeuchi M."/>
            <person name="Watanabe M."/>
            <person name="Wada H."/>
            <person name="Kobayashi K."/>
            <person name="Saito M."/>
            <person name="Masuda T."/>
            <person name="Sasaki-Sekimoto Y."/>
            <person name="Mashiguchi K."/>
            <person name="Awai K."/>
            <person name="Shimojima M."/>
            <person name="Masuda S."/>
            <person name="Iwai M."/>
            <person name="Nobusawa T."/>
            <person name="Narise T."/>
            <person name="Kondo S."/>
            <person name="Saito H."/>
            <person name="Sato R."/>
            <person name="Murakawa M."/>
            <person name="Ihara Y."/>
            <person name="Oshima-Yamada Y."/>
            <person name="Ohtaka K."/>
            <person name="Satoh M."/>
            <person name="Sonobe K."/>
            <person name="Ishii M."/>
            <person name="Ohtani R."/>
            <person name="Kanamori-Sato M."/>
            <person name="Honoki R."/>
            <person name="Miyazaki D."/>
            <person name="Mochizuki H."/>
            <person name="Umetsu J."/>
            <person name="Higashi K."/>
            <person name="Shibata D."/>
            <person name="Kamiya Y."/>
            <person name="Sato N."/>
            <person name="Nakamura Y."/>
            <person name="Tabata S."/>
            <person name="Ida S."/>
            <person name="Kurokawa K."/>
            <person name="Ohta H."/>
        </authorList>
    </citation>
    <scope>NUCLEOTIDE SEQUENCE [LARGE SCALE GENOMIC DNA]</scope>
    <source>
        <strain evidence="3 4">NIES-2285</strain>
    </source>
</reference>
<feature type="compositionally biased region" description="Low complexity" evidence="1">
    <location>
        <begin position="20"/>
        <end position="30"/>
    </location>
</feature>
<feature type="compositionally biased region" description="Polar residues" evidence="1">
    <location>
        <begin position="1125"/>
        <end position="1137"/>
    </location>
</feature>
<feature type="compositionally biased region" description="Basic and acidic residues" evidence="1">
    <location>
        <begin position="340"/>
        <end position="359"/>
    </location>
</feature>
<dbReference type="EMBL" id="DF237641">
    <property type="protein sequence ID" value="GAQ90852.1"/>
    <property type="molecule type" value="Genomic_DNA"/>
</dbReference>
<keyword evidence="4" id="KW-1185">Reference proteome</keyword>
<accession>A0A1Y1IL13</accession>
<feature type="compositionally biased region" description="Basic and acidic residues" evidence="1">
    <location>
        <begin position="1109"/>
        <end position="1121"/>
    </location>
</feature>
<protein>
    <recommendedName>
        <fullName evidence="2">Myb-like domain-containing protein</fullName>
    </recommendedName>
</protein>